<dbReference type="Pfam" id="PF19289">
    <property type="entry name" value="PmbA_TldD_3rd"/>
    <property type="match status" value="1"/>
</dbReference>
<protein>
    <submittedName>
        <fullName evidence="3">TldD protein</fullName>
    </submittedName>
</protein>
<evidence type="ECO:0000313" key="4">
    <source>
        <dbReference type="Proteomes" id="UP000198538"/>
    </source>
</evidence>
<evidence type="ECO:0000256" key="1">
    <source>
        <dbReference type="ARBA" id="ARBA00005836"/>
    </source>
</evidence>
<proteinExistence type="inferred from homology"/>
<dbReference type="PANTHER" id="PTHR30624">
    <property type="entry name" value="UNCHARACTERIZED PROTEIN TLDD AND PMBA"/>
    <property type="match status" value="1"/>
</dbReference>
<keyword evidence="4" id="KW-1185">Reference proteome</keyword>
<dbReference type="Proteomes" id="UP000198538">
    <property type="component" value="Unassembled WGS sequence"/>
</dbReference>
<reference evidence="4" key="1">
    <citation type="submission" date="2016-10" db="EMBL/GenBank/DDBJ databases">
        <authorList>
            <person name="Varghese N."/>
            <person name="Submissions S."/>
        </authorList>
    </citation>
    <scope>NUCLEOTIDE SEQUENCE [LARGE SCALE GENOMIC DNA]</scope>
    <source>
        <strain evidence="4">BL9</strain>
    </source>
</reference>
<sequence>MQNIHLFAEQKKTELLIFNNLEKIEMKNWIEKGSAVRLNHGAHRQVIGISDLSPDSLYDASKQHLSGEQFQLFKHWDPKHENSFEDDMTNEIEQWNHHMNELALNFAPEILSTRAYWKSVKQHVWFYSTATGLREDIRPCFMLELDVIARKNKKITKSNVTKSWLSPKHVHMKDIEKLVSYAAASALDKLQAKPFHSGTYSLVLGPLAAPGIFHEVVGHGLEADIAALTGAAFHNCKGEKIGSDKLNIVDDPTILGLPGSYNIDDEGITAKCTPLVESGRISNYLSHLHSNVESNGHGRVLNYAHPPLVRMSNTFVLPGEDAPEEIILETKSGIYIKNAFNGDVNMITGEFKIHVTEGYLIEDGKLTSPIAPSILEGDGRKLLRSIDRVGNDFQIHAEVRGGCGKLGQSPLPVSAGSPTVRVLNWEVQGIDS</sequence>
<gene>
    <name evidence="3" type="ORF">SAMN05720606_102321</name>
</gene>
<dbReference type="STRING" id="582692.SAMN05720606_102321"/>
<name>A0A1G5D3K8_9BACL</name>
<dbReference type="PANTHER" id="PTHR30624:SF4">
    <property type="entry name" value="METALLOPROTEASE TLDD"/>
    <property type="match status" value="1"/>
</dbReference>
<dbReference type="GO" id="GO:0006508">
    <property type="term" value="P:proteolysis"/>
    <property type="evidence" value="ECO:0007669"/>
    <property type="project" value="InterPro"/>
</dbReference>
<dbReference type="AlphaFoldDB" id="A0A1G5D3K8"/>
<dbReference type="EMBL" id="FMVM01000002">
    <property type="protein sequence ID" value="SCY09333.1"/>
    <property type="molecule type" value="Genomic_DNA"/>
</dbReference>
<dbReference type="SUPFAM" id="SSF111283">
    <property type="entry name" value="Putative modulator of DNA gyrase, PmbA/TldD"/>
    <property type="match status" value="1"/>
</dbReference>
<dbReference type="GO" id="GO:0005829">
    <property type="term" value="C:cytosol"/>
    <property type="evidence" value="ECO:0007669"/>
    <property type="project" value="TreeGrafter"/>
</dbReference>
<evidence type="ECO:0000259" key="2">
    <source>
        <dbReference type="Pfam" id="PF19289"/>
    </source>
</evidence>
<dbReference type="InterPro" id="IPR045569">
    <property type="entry name" value="Metalloprtase-TldD/E_C"/>
</dbReference>
<dbReference type="GO" id="GO:0008237">
    <property type="term" value="F:metallopeptidase activity"/>
    <property type="evidence" value="ECO:0007669"/>
    <property type="project" value="InterPro"/>
</dbReference>
<evidence type="ECO:0000313" key="3">
    <source>
        <dbReference type="EMBL" id="SCY09333.1"/>
    </source>
</evidence>
<dbReference type="InterPro" id="IPR036059">
    <property type="entry name" value="TldD/PmbA_sf"/>
</dbReference>
<comment type="similarity">
    <text evidence="1">Belongs to the peptidase U62 family.</text>
</comment>
<dbReference type="InterPro" id="IPR051463">
    <property type="entry name" value="Peptidase_U62_metallo"/>
</dbReference>
<feature type="domain" description="Metalloprotease TldD/E C-terminal" evidence="2">
    <location>
        <begin position="197"/>
        <end position="429"/>
    </location>
</feature>
<organism evidence="3 4">
    <name type="scientific">Paenibacillus polysaccharolyticus</name>
    <dbReference type="NCBI Taxonomy" id="582692"/>
    <lineage>
        <taxon>Bacteria</taxon>
        <taxon>Bacillati</taxon>
        <taxon>Bacillota</taxon>
        <taxon>Bacilli</taxon>
        <taxon>Bacillales</taxon>
        <taxon>Paenibacillaceae</taxon>
        <taxon>Paenibacillus</taxon>
    </lineage>
</organism>
<accession>A0A1G5D3K8</accession>